<sequence>MSASLYPFTLGRGISMSQTLSSGCVYECRAFNVKNLRLGAIESRSTTTGRRKLLKFRWIVLMSWEITVMNLRIYATLDP</sequence>
<reference evidence="1 2" key="1">
    <citation type="journal article" date="2015" name="Genome Biol.">
        <title>Comparative genomics of Steinernema reveals deeply conserved gene regulatory networks.</title>
        <authorList>
            <person name="Dillman A.R."/>
            <person name="Macchietto M."/>
            <person name="Porter C.F."/>
            <person name="Rogers A."/>
            <person name="Williams B."/>
            <person name="Antoshechkin I."/>
            <person name="Lee M.M."/>
            <person name="Goodwin Z."/>
            <person name="Lu X."/>
            <person name="Lewis E.E."/>
            <person name="Goodrich-Blair H."/>
            <person name="Stock S.P."/>
            <person name="Adams B.J."/>
            <person name="Sternberg P.W."/>
            <person name="Mortazavi A."/>
        </authorList>
    </citation>
    <scope>NUCLEOTIDE SEQUENCE [LARGE SCALE GENOMIC DNA]</scope>
    <source>
        <strain evidence="1 2">ALL</strain>
    </source>
</reference>
<keyword evidence="2" id="KW-1185">Reference proteome</keyword>
<comment type="caution">
    <text evidence="1">The sequence shown here is derived from an EMBL/GenBank/DDBJ whole genome shotgun (WGS) entry which is preliminary data.</text>
</comment>
<dbReference type="EMBL" id="AZBU02000005">
    <property type="protein sequence ID" value="TKR76988.1"/>
    <property type="molecule type" value="Genomic_DNA"/>
</dbReference>
<dbReference type="AlphaFoldDB" id="A0A4U5N3S6"/>
<name>A0A4U5N3S6_STECR</name>
<proteinExistence type="predicted"/>
<accession>A0A4U5N3S6</accession>
<dbReference type="Proteomes" id="UP000298663">
    <property type="component" value="Unassembled WGS sequence"/>
</dbReference>
<organism evidence="1 2">
    <name type="scientific">Steinernema carpocapsae</name>
    <name type="common">Entomopathogenic nematode</name>
    <dbReference type="NCBI Taxonomy" id="34508"/>
    <lineage>
        <taxon>Eukaryota</taxon>
        <taxon>Metazoa</taxon>
        <taxon>Ecdysozoa</taxon>
        <taxon>Nematoda</taxon>
        <taxon>Chromadorea</taxon>
        <taxon>Rhabditida</taxon>
        <taxon>Tylenchina</taxon>
        <taxon>Panagrolaimomorpha</taxon>
        <taxon>Strongyloidoidea</taxon>
        <taxon>Steinernematidae</taxon>
        <taxon>Steinernema</taxon>
    </lineage>
</organism>
<protein>
    <submittedName>
        <fullName evidence="1">Uncharacterized protein</fullName>
    </submittedName>
</protein>
<gene>
    <name evidence="1" type="ORF">L596_018042</name>
</gene>
<evidence type="ECO:0000313" key="2">
    <source>
        <dbReference type="Proteomes" id="UP000298663"/>
    </source>
</evidence>
<evidence type="ECO:0000313" key="1">
    <source>
        <dbReference type="EMBL" id="TKR76988.1"/>
    </source>
</evidence>
<reference evidence="1 2" key="2">
    <citation type="journal article" date="2019" name="G3 (Bethesda)">
        <title>Hybrid Assembly of the Genome of the Entomopathogenic Nematode Steinernema carpocapsae Identifies the X-Chromosome.</title>
        <authorList>
            <person name="Serra L."/>
            <person name="Macchietto M."/>
            <person name="Macias-Munoz A."/>
            <person name="McGill C.J."/>
            <person name="Rodriguez I.M."/>
            <person name="Rodriguez B."/>
            <person name="Murad R."/>
            <person name="Mortazavi A."/>
        </authorList>
    </citation>
    <scope>NUCLEOTIDE SEQUENCE [LARGE SCALE GENOMIC DNA]</scope>
    <source>
        <strain evidence="1 2">ALL</strain>
    </source>
</reference>